<gene>
    <name evidence="8" type="ORF">PENSTE_c017G09878</name>
</gene>
<keyword evidence="4" id="KW-0804">Transcription</keyword>
<accession>A0A1V6SXA5</accession>
<keyword evidence="1" id="KW-0479">Metal-binding</keyword>
<keyword evidence="3" id="KW-0238">DNA-binding</keyword>
<dbReference type="CDD" id="cd12148">
    <property type="entry name" value="fungal_TF_MHR"/>
    <property type="match status" value="1"/>
</dbReference>
<dbReference type="Proteomes" id="UP000191285">
    <property type="component" value="Unassembled WGS sequence"/>
</dbReference>
<evidence type="ECO:0000313" key="9">
    <source>
        <dbReference type="Proteomes" id="UP000191285"/>
    </source>
</evidence>
<evidence type="ECO:0000256" key="2">
    <source>
        <dbReference type="ARBA" id="ARBA00023015"/>
    </source>
</evidence>
<dbReference type="PANTHER" id="PTHR47424:SF3">
    <property type="entry name" value="REGULATORY PROTEIN GAL4"/>
    <property type="match status" value="1"/>
</dbReference>
<dbReference type="PANTHER" id="PTHR47424">
    <property type="entry name" value="REGULATORY PROTEIN GAL4"/>
    <property type="match status" value="1"/>
</dbReference>
<feature type="compositionally biased region" description="Low complexity" evidence="6">
    <location>
        <begin position="93"/>
        <end position="106"/>
    </location>
</feature>
<dbReference type="InterPro" id="IPR036864">
    <property type="entry name" value="Zn2-C6_fun-type_DNA-bd_sf"/>
</dbReference>
<dbReference type="EMBL" id="MLKD01000017">
    <property type="protein sequence ID" value="OQE18591.1"/>
    <property type="molecule type" value="Genomic_DNA"/>
</dbReference>
<evidence type="ECO:0000313" key="8">
    <source>
        <dbReference type="EMBL" id="OQE18591.1"/>
    </source>
</evidence>
<keyword evidence="9" id="KW-1185">Reference proteome</keyword>
<dbReference type="GO" id="GO:0000981">
    <property type="term" value="F:DNA-binding transcription factor activity, RNA polymerase II-specific"/>
    <property type="evidence" value="ECO:0007669"/>
    <property type="project" value="InterPro"/>
</dbReference>
<evidence type="ECO:0000259" key="7">
    <source>
        <dbReference type="PROSITE" id="PS50048"/>
    </source>
</evidence>
<evidence type="ECO:0000256" key="4">
    <source>
        <dbReference type="ARBA" id="ARBA00023163"/>
    </source>
</evidence>
<feature type="region of interest" description="Disordered" evidence="6">
    <location>
        <begin position="83"/>
        <end position="115"/>
    </location>
</feature>
<proteinExistence type="predicted"/>
<dbReference type="SMART" id="SM00066">
    <property type="entry name" value="GAL4"/>
    <property type="match status" value="1"/>
</dbReference>
<sequence>MKMPPSRTDPRPSSASRKDANKVISACMNCKKKKVKCSGEYPCLYCTRRNLVCTFHESEQRRLYSAARVQELEARLALYEPQNAPDTSSLTISPSLRDSRLSPLDRTPQGETLSSQRITAERVIGSSQDFGDHVQSLFERRSTQSVENHSSITKSTREALFPKDRPTVYLRTNMENIPSVPTENEAFQLLEAIMLYFYEPQHLFDAREVSDLISMFFESPQSQLQSPTIWTLHIILVFAVGRLLRGETDGEGQPPGFKLFTFVERNIPSPTELRKQGLAGIEVLALMIVYLQNIDQKDDASIYAGLAIRLAIMHGLHRDDTTKKLRRSESTHANRLWWTIHMLEKRITIATGFPLVLLDDTFMNTSLPIDSPGFPNPSSIRINIQIAQIQGKIYSGEADRLSSHDKY</sequence>
<dbReference type="GO" id="GO:0000435">
    <property type="term" value="P:positive regulation of transcription from RNA polymerase II promoter by galactose"/>
    <property type="evidence" value="ECO:0007669"/>
    <property type="project" value="TreeGrafter"/>
</dbReference>
<dbReference type="GO" id="GO:0008270">
    <property type="term" value="F:zinc ion binding"/>
    <property type="evidence" value="ECO:0007669"/>
    <property type="project" value="InterPro"/>
</dbReference>
<dbReference type="PROSITE" id="PS00463">
    <property type="entry name" value="ZN2_CY6_FUNGAL_1"/>
    <property type="match status" value="1"/>
</dbReference>
<feature type="domain" description="Zn(2)-C6 fungal-type" evidence="7">
    <location>
        <begin position="26"/>
        <end position="55"/>
    </location>
</feature>
<dbReference type="GO" id="GO:0006351">
    <property type="term" value="P:DNA-templated transcription"/>
    <property type="evidence" value="ECO:0007669"/>
    <property type="project" value="InterPro"/>
</dbReference>
<dbReference type="STRING" id="303698.A0A1V6SXA5"/>
<name>A0A1V6SXA5_9EURO</name>
<dbReference type="SMART" id="SM00906">
    <property type="entry name" value="Fungal_trans"/>
    <property type="match status" value="1"/>
</dbReference>
<evidence type="ECO:0000256" key="3">
    <source>
        <dbReference type="ARBA" id="ARBA00023125"/>
    </source>
</evidence>
<protein>
    <recommendedName>
        <fullName evidence="7">Zn(2)-C6 fungal-type domain-containing protein</fullName>
    </recommendedName>
</protein>
<reference evidence="9" key="1">
    <citation type="journal article" date="2017" name="Nat. Microbiol.">
        <title>Global analysis of biosynthetic gene clusters reveals vast potential of secondary metabolite production in Penicillium species.</title>
        <authorList>
            <person name="Nielsen J.C."/>
            <person name="Grijseels S."/>
            <person name="Prigent S."/>
            <person name="Ji B."/>
            <person name="Dainat J."/>
            <person name="Nielsen K.F."/>
            <person name="Frisvad J.C."/>
            <person name="Workman M."/>
            <person name="Nielsen J."/>
        </authorList>
    </citation>
    <scope>NUCLEOTIDE SEQUENCE [LARGE SCALE GENOMIC DNA]</scope>
    <source>
        <strain evidence="9">IBT 24891</strain>
    </source>
</reference>
<dbReference type="Gene3D" id="4.10.240.10">
    <property type="entry name" value="Zn(2)-C6 fungal-type DNA-binding domain"/>
    <property type="match status" value="1"/>
</dbReference>
<dbReference type="InterPro" id="IPR051127">
    <property type="entry name" value="Fungal_SecMet_Regulators"/>
</dbReference>
<evidence type="ECO:0000256" key="5">
    <source>
        <dbReference type="ARBA" id="ARBA00023242"/>
    </source>
</evidence>
<dbReference type="CDD" id="cd00067">
    <property type="entry name" value="GAL4"/>
    <property type="match status" value="1"/>
</dbReference>
<dbReference type="OrthoDB" id="3266505at2759"/>
<dbReference type="SUPFAM" id="SSF57701">
    <property type="entry name" value="Zn2/Cys6 DNA-binding domain"/>
    <property type="match status" value="1"/>
</dbReference>
<keyword evidence="2" id="KW-0805">Transcription regulation</keyword>
<evidence type="ECO:0000256" key="6">
    <source>
        <dbReference type="SAM" id="MobiDB-lite"/>
    </source>
</evidence>
<comment type="caution">
    <text evidence="8">The sequence shown here is derived from an EMBL/GenBank/DDBJ whole genome shotgun (WGS) entry which is preliminary data.</text>
</comment>
<organism evidence="8 9">
    <name type="scientific">Penicillium steckii</name>
    <dbReference type="NCBI Taxonomy" id="303698"/>
    <lineage>
        <taxon>Eukaryota</taxon>
        <taxon>Fungi</taxon>
        <taxon>Dikarya</taxon>
        <taxon>Ascomycota</taxon>
        <taxon>Pezizomycotina</taxon>
        <taxon>Eurotiomycetes</taxon>
        <taxon>Eurotiomycetidae</taxon>
        <taxon>Eurotiales</taxon>
        <taxon>Aspergillaceae</taxon>
        <taxon>Penicillium</taxon>
    </lineage>
</organism>
<dbReference type="Pfam" id="PF04082">
    <property type="entry name" value="Fungal_trans"/>
    <property type="match status" value="1"/>
</dbReference>
<dbReference type="AlphaFoldDB" id="A0A1V6SXA5"/>
<dbReference type="InterPro" id="IPR007219">
    <property type="entry name" value="XnlR_reg_dom"/>
</dbReference>
<keyword evidence="5" id="KW-0539">Nucleus</keyword>
<dbReference type="GO" id="GO:0005634">
    <property type="term" value="C:nucleus"/>
    <property type="evidence" value="ECO:0007669"/>
    <property type="project" value="TreeGrafter"/>
</dbReference>
<dbReference type="GO" id="GO:0000978">
    <property type="term" value="F:RNA polymerase II cis-regulatory region sequence-specific DNA binding"/>
    <property type="evidence" value="ECO:0007669"/>
    <property type="project" value="TreeGrafter"/>
</dbReference>
<evidence type="ECO:0000256" key="1">
    <source>
        <dbReference type="ARBA" id="ARBA00022723"/>
    </source>
</evidence>
<dbReference type="InterPro" id="IPR001138">
    <property type="entry name" value="Zn2Cys6_DnaBD"/>
</dbReference>
<dbReference type="PROSITE" id="PS50048">
    <property type="entry name" value="ZN2_CY6_FUNGAL_2"/>
    <property type="match status" value="1"/>
</dbReference>
<dbReference type="Pfam" id="PF00172">
    <property type="entry name" value="Zn_clus"/>
    <property type="match status" value="1"/>
</dbReference>